<dbReference type="PANTHER" id="PTHR34072">
    <property type="entry name" value="ENZYMATIC POLYPROTEIN-RELATED"/>
    <property type="match status" value="1"/>
</dbReference>
<dbReference type="GO" id="GO:0003964">
    <property type="term" value="F:RNA-directed DNA polymerase activity"/>
    <property type="evidence" value="ECO:0007669"/>
    <property type="project" value="UniProtKB-KW"/>
</dbReference>
<dbReference type="OrthoDB" id="2446696at2759"/>
<gene>
    <name evidence="9" type="ORF">PsYK624_072610</name>
</gene>
<feature type="compositionally biased region" description="Basic and acidic residues" evidence="7">
    <location>
        <begin position="190"/>
        <end position="203"/>
    </location>
</feature>
<organism evidence="9 10">
    <name type="scientific">Phanerochaete sordida</name>
    <dbReference type="NCBI Taxonomy" id="48140"/>
    <lineage>
        <taxon>Eukaryota</taxon>
        <taxon>Fungi</taxon>
        <taxon>Dikarya</taxon>
        <taxon>Basidiomycota</taxon>
        <taxon>Agaricomycotina</taxon>
        <taxon>Agaricomycetes</taxon>
        <taxon>Polyporales</taxon>
        <taxon>Phanerochaetaceae</taxon>
        <taxon>Phanerochaete</taxon>
    </lineage>
</organism>
<protein>
    <submittedName>
        <fullName evidence="9">Ty3/Gypsy family RNase HI domain-containing protein</fullName>
    </submittedName>
</protein>
<evidence type="ECO:0000256" key="4">
    <source>
        <dbReference type="ARBA" id="ARBA00022759"/>
    </source>
</evidence>
<evidence type="ECO:0000256" key="1">
    <source>
        <dbReference type="ARBA" id="ARBA00022679"/>
    </source>
</evidence>
<keyword evidence="6" id="KW-0695">RNA-directed DNA polymerase</keyword>
<reference evidence="9 10" key="1">
    <citation type="submission" date="2021-08" db="EMBL/GenBank/DDBJ databases">
        <title>Draft Genome Sequence of Phanerochaete sordida strain YK-624.</title>
        <authorList>
            <person name="Mori T."/>
            <person name="Dohra H."/>
            <person name="Suzuki T."/>
            <person name="Kawagishi H."/>
            <person name="Hirai H."/>
        </authorList>
    </citation>
    <scope>NUCLEOTIDE SEQUENCE [LARGE SCALE GENOMIC DNA]</scope>
    <source>
        <strain evidence="9 10">YK-624</strain>
    </source>
</reference>
<keyword evidence="1" id="KW-0808">Transferase</keyword>
<dbReference type="InterPro" id="IPR043502">
    <property type="entry name" value="DNA/RNA_pol_sf"/>
</dbReference>
<keyword evidence="10" id="KW-1185">Reference proteome</keyword>
<keyword evidence="3" id="KW-0540">Nuclease</keyword>
<feature type="compositionally biased region" description="Polar residues" evidence="7">
    <location>
        <begin position="179"/>
        <end position="189"/>
    </location>
</feature>
<dbReference type="Proteomes" id="UP000703269">
    <property type="component" value="Unassembled WGS sequence"/>
</dbReference>
<keyword evidence="5" id="KW-0378">Hydrolase</keyword>
<evidence type="ECO:0000256" key="7">
    <source>
        <dbReference type="SAM" id="MobiDB-lite"/>
    </source>
</evidence>
<dbReference type="GO" id="GO:0016787">
    <property type="term" value="F:hydrolase activity"/>
    <property type="evidence" value="ECO:0007669"/>
    <property type="project" value="UniProtKB-KW"/>
</dbReference>
<evidence type="ECO:0000256" key="3">
    <source>
        <dbReference type="ARBA" id="ARBA00022722"/>
    </source>
</evidence>
<dbReference type="EMBL" id="BPQB01000020">
    <property type="protein sequence ID" value="GJE91112.1"/>
    <property type="molecule type" value="Genomic_DNA"/>
</dbReference>
<evidence type="ECO:0000256" key="5">
    <source>
        <dbReference type="ARBA" id="ARBA00022801"/>
    </source>
</evidence>
<dbReference type="InterPro" id="IPR041373">
    <property type="entry name" value="RT_RNaseH"/>
</dbReference>
<keyword evidence="4" id="KW-0255">Endonuclease</keyword>
<evidence type="ECO:0000256" key="2">
    <source>
        <dbReference type="ARBA" id="ARBA00022695"/>
    </source>
</evidence>
<dbReference type="GO" id="GO:0004519">
    <property type="term" value="F:endonuclease activity"/>
    <property type="evidence" value="ECO:0007669"/>
    <property type="project" value="UniProtKB-KW"/>
</dbReference>
<accession>A0A9P3GAM0</accession>
<dbReference type="Pfam" id="PF17917">
    <property type="entry name" value="RT_RNaseH"/>
    <property type="match status" value="1"/>
</dbReference>
<evidence type="ECO:0000313" key="9">
    <source>
        <dbReference type="EMBL" id="GJE91112.1"/>
    </source>
</evidence>
<keyword evidence="2" id="KW-0548">Nucleotidyltransferase</keyword>
<dbReference type="SUPFAM" id="SSF56672">
    <property type="entry name" value="DNA/RNA polymerases"/>
    <property type="match status" value="1"/>
</dbReference>
<dbReference type="AlphaFoldDB" id="A0A9P3GAM0"/>
<name>A0A9P3GAM0_9APHY</name>
<evidence type="ECO:0000259" key="8">
    <source>
        <dbReference type="Pfam" id="PF17917"/>
    </source>
</evidence>
<proteinExistence type="predicted"/>
<evidence type="ECO:0000313" key="10">
    <source>
        <dbReference type="Proteomes" id="UP000703269"/>
    </source>
</evidence>
<comment type="caution">
    <text evidence="9">The sequence shown here is derived from an EMBL/GenBank/DDBJ whole genome shotgun (WGS) entry which is preliminary data.</text>
</comment>
<feature type="domain" description="Reverse transcriptase RNase H-like" evidence="8">
    <location>
        <begin position="7"/>
        <end position="110"/>
    </location>
</feature>
<dbReference type="CDD" id="cd09274">
    <property type="entry name" value="RNase_HI_RT_Ty3"/>
    <property type="match status" value="1"/>
</dbReference>
<sequence length="203" mass="23539">MWNIDYSTKIETDASGYATGGVITQLDPNDKLWHSIVFHSQTMSPAERNYEIWDREMLAIIKALKDWRQFLKGLPEPFNIWTNHQNLQYWKTAQNLNRKQARWACYLAKYGFHIVHKPGETHLIADLLSRPFSLYISDKEDNRSQIVLKPEHFKIAAAAVFAKIAPLEKHIRDNLLRTEGTNAARGTTNGERDDEARRSESRS</sequence>
<feature type="region of interest" description="Disordered" evidence="7">
    <location>
        <begin position="178"/>
        <end position="203"/>
    </location>
</feature>
<evidence type="ECO:0000256" key="6">
    <source>
        <dbReference type="ARBA" id="ARBA00022918"/>
    </source>
</evidence>
<dbReference type="PANTHER" id="PTHR34072:SF52">
    <property type="entry name" value="RIBONUCLEASE H"/>
    <property type="match status" value="1"/>
</dbReference>